<keyword evidence="2" id="KW-1185">Reference proteome</keyword>
<dbReference type="Pfam" id="PF13416">
    <property type="entry name" value="SBP_bac_8"/>
    <property type="match status" value="1"/>
</dbReference>
<organism evidence="1 2">
    <name type="scientific">Vagococcus vulneris</name>
    <dbReference type="NCBI Taxonomy" id="1977869"/>
    <lineage>
        <taxon>Bacteria</taxon>
        <taxon>Bacillati</taxon>
        <taxon>Bacillota</taxon>
        <taxon>Bacilli</taxon>
        <taxon>Lactobacillales</taxon>
        <taxon>Enterococcaceae</taxon>
        <taxon>Vagococcus</taxon>
    </lineage>
</organism>
<sequence>MSAGFLREELAMFINSSVVAKQIFGTAYFEVGIGYLLHTEAKDSIGVAIGGASVWITKNKTQAEVDGAWDFMKYTITPKIQEKWHLDMSYFQ</sequence>
<gene>
    <name evidence="1" type="ORF">CBF37_08545</name>
</gene>
<evidence type="ECO:0000313" key="2">
    <source>
        <dbReference type="Proteomes" id="UP000287857"/>
    </source>
</evidence>
<dbReference type="AlphaFoldDB" id="A0A429ZWP1"/>
<dbReference type="Proteomes" id="UP000287857">
    <property type="component" value="Unassembled WGS sequence"/>
</dbReference>
<dbReference type="EMBL" id="NGJS01000012">
    <property type="protein sequence ID" value="RST98208.1"/>
    <property type="molecule type" value="Genomic_DNA"/>
</dbReference>
<dbReference type="RefSeq" id="WP_125984331.1">
    <property type="nucleotide sequence ID" value="NZ_NGJS01000012.1"/>
</dbReference>
<evidence type="ECO:0000313" key="1">
    <source>
        <dbReference type="EMBL" id="RST98208.1"/>
    </source>
</evidence>
<proteinExistence type="predicted"/>
<dbReference type="SUPFAM" id="SSF53850">
    <property type="entry name" value="Periplasmic binding protein-like II"/>
    <property type="match status" value="1"/>
</dbReference>
<reference evidence="1 2" key="1">
    <citation type="submission" date="2017-05" db="EMBL/GenBank/DDBJ databases">
        <title>Vagococcus spp. assemblies.</title>
        <authorList>
            <person name="Gulvik C.A."/>
        </authorList>
    </citation>
    <scope>NUCLEOTIDE SEQUENCE [LARGE SCALE GENOMIC DNA]</scope>
    <source>
        <strain evidence="1 2">SS1995</strain>
    </source>
</reference>
<protein>
    <submittedName>
        <fullName evidence="1">Uncharacterized protein</fullName>
    </submittedName>
</protein>
<dbReference type="InterPro" id="IPR006059">
    <property type="entry name" value="SBP"/>
</dbReference>
<comment type="caution">
    <text evidence="1">The sequence shown here is derived from an EMBL/GenBank/DDBJ whole genome shotgun (WGS) entry which is preliminary data.</text>
</comment>
<name>A0A429ZWP1_9ENTE</name>
<dbReference type="OrthoDB" id="9782846at2"/>
<dbReference type="Gene3D" id="3.40.190.10">
    <property type="entry name" value="Periplasmic binding protein-like II"/>
    <property type="match status" value="2"/>
</dbReference>
<accession>A0A429ZWP1</accession>